<organism evidence="4 5">
    <name type="scientific">Tumebacillus permanentifrigoris</name>
    <dbReference type="NCBI Taxonomy" id="378543"/>
    <lineage>
        <taxon>Bacteria</taxon>
        <taxon>Bacillati</taxon>
        <taxon>Bacillota</taxon>
        <taxon>Bacilli</taxon>
        <taxon>Bacillales</taxon>
        <taxon>Alicyclobacillaceae</taxon>
        <taxon>Tumebacillus</taxon>
    </lineage>
</organism>
<dbReference type="InterPro" id="IPR014592">
    <property type="entry name" value="P-loop_UCP034888"/>
</dbReference>
<dbReference type="Proteomes" id="UP000245634">
    <property type="component" value="Unassembled WGS sequence"/>
</dbReference>
<dbReference type="SUPFAM" id="SSF52540">
    <property type="entry name" value="P-loop containing nucleoside triphosphate hydrolases"/>
    <property type="match status" value="1"/>
</dbReference>
<dbReference type="Gene3D" id="3.40.50.300">
    <property type="entry name" value="P-loop containing nucleotide triphosphate hydrolases"/>
    <property type="match status" value="2"/>
</dbReference>
<evidence type="ECO:0000313" key="4">
    <source>
        <dbReference type="EMBL" id="PWK16481.1"/>
    </source>
</evidence>
<dbReference type="Pfam" id="PF13175">
    <property type="entry name" value="AAA_15"/>
    <property type="match status" value="1"/>
</dbReference>
<name>A0A316DE49_9BACL</name>
<gene>
    <name evidence="4" type="ORF">C7459_101345</name>
</gene>
<evidence type="ECO:0000259" key="1">
    <source>
        <dbReference type="Pfam" id="PF12476"/>
    </source>
</evidence>
<reference evidence="4 5" key="1">
    <citation type="submission" date="2018-05" db="EMBL/GenBank/DDBJ databases">
        <title>Genomic Encyclopedia of Type Strains, Phase IV (KMG-IV): sequencing the most valuable type-strain genomes for metagenomic binning, comparative biology and taxonomic classification.</title>
        <authorList>
            <person name="Goeker M."/>
        </authorList>
    </citation>
    <scope>NUCLEOTIDE SEQUENCE [LARGE SCALE GENOMIC DNA]</scope>
    <source>
        <strain evidence="4 5">DSM 18773</strain>
    </source>
</reference>
<feature type="domain" description="DUF3696" evidence="1">
    <location>
        <begin position="427"/>
        <end position="467"/>
    </location>
</feature>
<dbReference type="AlphaFoldDB" id="A0A316DE49"/>
<dbReference type="PANTHER" id="PTHR43581">
    <property type="entry name" value="ATP/GTP PHOSPHATASE"/>
    <property type="match status" value="1"/>
</dbReference>
<keyword evidence="5" id="KW-1185">Reference proteome</keyword>
<dbReference type="GO" id="GO:0005524">
    <property type="term" value="F:ATP binding"/>
    <property type="evidence" value="ECO:0007669"/>
    <property type="project" value="InterPro"/>
</dbReference>
<evidence type="ECO:0000259" key="3">
    <source>
        <dbReference type="Pfam" id="PF13304"/>
    </source>
</evidence>
<dbReference type="InterPro" id="IPR022532">
    <property type="entry name" value="DUF3696"/>
</dbReference>
<dbReference type="Pfam" id="PF12476">
    <property type="entry name" value="DUF3696"/>
    <property type="match status" value="1"/>
</dbReference>
<dbReference type="PANTHER" id="PTHR43581:SF2">
    <property type="entry name" value="EXCINUCLEASE ATPASE SUBUNIT"/>
    <property type="match status" value="1"/>
</dbReference>
<dbReference type="EMBL" id="QGGL01000001">
    <property type="protein sequence ID" value="PWK16481.1"/>
    <property type="molecule type" value="Genomic_DNA"/>
</dbReference>
<accession>A0A316DE49</accession>
<protein>
    <submittedName>
        <fullName evidence="4">Uncharacterized protein DUF3696</fullName>
    </submittedName>
</protein>
<proteinExistence type="predicted"/>
<feature type="domain" description="Endonuclease GajA/Old nuclease/RecF-like AAA" evidence="2">
    <location>
        <begin position="1"/>
        <end position="86"/>
    </location>
</feature>
<dbReference type="InterPro" id="IPR027417">
    <property type="entry name" value="P-loop_NTPase"/>
</dbReference>
<evidence type="ECO:0000313" key="5">
    <source>
        <dbReference type="Proteomes" id="UP000245634"/>
    </source>
</evidence>
<dbReference type="RefSeq" id="WP_109685604.1">
    <property type="nucleotide sequence ID" value="NZ_QGGL01000001.1"/>
</dbReference>
<dbReference type="InterPro" id="IPR003959">
    <property type="entry name" value="ATPase_AAA_core"/>
</dbReference>
<dbReference type="PIRSF" id="PIRSF034888">
    <property type="entry name" value="P-loop_UCP034888"/>
    <property type="match status" value="1"/>
</dbReference>
<sequence length="480" mass="53855">MIKGFGLENFKAFRDPVFLNFKKINVFVGPNSSGKSSYIKGLLALQETLRTQEATPALHLSERIGDFRSIVYGKKPDGKIKISMEFRGGKGFSQSNERFGNSATDPYIELIAEYLYMFSITHFATKYGTENPAQEINATGPVIPFLNNPVVGVEIVVGEEGPKKPNRVETLVLKFKSLDTCKIARGMNGVGVFFNDKLEISDATNFLAPYKLIFRPNLSNIDNLTITERKKILPAWIGLAMLEKQVGEFIQSIIHLEPFRNEPKRSEMVANFQFGSVGSKGEGVLTNLIGLQETDGEDTQQKTQWRDDINHWLNEFHLAESVDFTELGNNNYSMMIKNKNTGIPSSIVDVGVGTSQLLPIIVESVISPAGSLLLIEEPETHIHPNAQSKLGELFVKCSQKYEKSFIIETHSMYLVRQLQILAAKGELKPEDVGIYYFEQNQDGTHVKDLELMANGQFKEEFPKGFFDVPLSLSRTLMEFM</sequence>
<dbReference type="OrthoDB" id="308933at2"/>
<dbReference type="Pfam" id="PF13304">
    <property type="entry name" value="AAA_21"/>
    <property type="match status" value="1"/>
</dbReference>
<dbReference type="InterPro" id="IPR041685">
    <property type="entry name" value="AAA_GajA/Old/RecF-like"/>
</dbReference>
<dbReference type="GO" id="GO:0016887">
    <property type="term" value="F:ATP hydrolysis activity"/>
    <property type="evidence" value="ECO:0007669"/>
    <property type="project" value="InterPro"/>
</dbReference>
<evidence type="ECO:0000259" key="2">
    <source>
        <dbReference type="Pfam" id="PF13175"/>
    </source>
</evidence>
<comment type="caution">
    <text evidence="4">The sequence shown here is derived from an EMBL/GenBank/DDBJ whole genome shotgun (WGS) entry which is preliminary data.</text>
</comment>
<feature type="domain" description="ATPase AAA-type core" evidence="3">
    <location>
        <begin position="321"/>
        <end position="415"/>
    </location>
</feature>
<dbReference type="InterPro" id="IPR051396">
    <property type="entry name" value="Bact_Antivir_Def_Nuclease"/>
</dbReference>